<sequence length="315" mass="35165">MNTEDKIYKKIQNASLNGEKDFPAMDKLWNRVEEKLDNQVVVQKKNTWQKIAVAASIALVGALLYIFALKEENVSNPTISTPDKTNESIVSKDSVQNIIDEAKENVVFENTKKAKFNATIISSPNVNLEVSASSNEEAIEVPKMNFQSTKDDNLNLKNNIYNYSNMASTNNNYVMKGKVFDAIGVNNTRNFNYEFKEADKKTELVTPPLLVVDGKAVKNNFSNDDLEAASDQVKENEEVETVVVLKEPLYIINGVEYSEESLFGKNPTSPYAPLDKQKIKSVEVLQAPEALSRYGEKGKKGIVIITTKNGKPVKK</sequence>
<keyword evidence="1" id="KW-0998">Cell outer membrane</keyword>
<keyword evidence="1 2" id="KW-0812">Transmembrane</keyword>
<evidence type="ECO:0000256" key="2">
    <source>
        <dbReference type="SAM" id="Phobius"/>
    </source>
</evidence>
<keyword evidence="1" id="KW-1134">Transmembrane beta strand</keyword>
<evidence type="ECO:0000256" key="1">
    <source>
        <dbReference type="PROSITE-ProRule" id="PRU01360"/>
    </source>
</evidence>
<dbReference type="Proteomes" id="UP000007599">
    <property type="component" value="Chromosome I"/>
</dbReference>
<dbReference type="InterPro" id="IPR037066">
    <property type="entry name" value="Plug_dom_sf"/>
</dbReference>
<dbReference type="EMBL" id="HE774682">
    <property type="protein sequence ID" value="CCG52847.1"/>
    <property type="molecule type" value="Genomic_DNA"/>
</dbReference>
<dbReference type="KEGG" id="fin:KQS_04335"/>
<keyword evidence="1 2" id="KW-0472">Membrane</keyword>
<dbReference type="PATRIC" id="fig|1094466.5.peg.851"/>
<dbReference type="InterPro" id="IPR039426">
    <property type="entry name" value="TonB-dep_rcpt-like"/>
</dbReference>
<protein>
    <submittedName>
        <fullName evidence="3">Uncharacterized protein</fullName>
    </submittedName>
</protein>
<dbReference type="Gene3D" id="2.170.130.10">
    <property type="entry name" value="TonB-dependent receptor, plug domain"/>
    <property type="match status" value="1"/>
</dbReference>
<dbReference type="PROSITE" id="PS52016">
    <property type="entry name" value="TONB_DEPENDENT_REC_3"/>
    <property type="match status" value="1"/>
</dbReference>
<evidence type="ECO:0000313" key="4">
    <source>
        <dbReference type="Proteomes" id="UP000007599"/>
    </source>
</evidence>
<reference evidence="3 4" key="1">
    <citation type="journal article" date="2012" name="J. Bacteriol.">
        <title>Complete Genome Sequence of Flavobacterium indicum GPSTA100-9T, Isolated from Warm Spring Water.</title>
        <authorList>
            <person name="Barbier P."/>
            <person name="Houel A."/>
            <person name="Loux V."/>
            <person name="Poulain J."/>
            <person name="Bernardet J.F."/>
            <person name="Touchon M."/>
            <person name="Duchaud E."/>
        </authorList>
    </citation>
    <scope>NUCLEOTIDE SEQUENCE [LARGE SCALE GENOMIC DNA]</scope>
    <source>
        <strain evidence="4">DSM 17447 / CIP 109464 / GPTSA100-9</strain>
    </source>
</reference>
<dbReference type="eggNOG" id="COG1629">
    <property type="taxonomic scope" value="Bacteria"/>
</dbReference>
<dbReference type="HOGENOM" id="CLU_942500_0_0_10"/>
<keyword evidence="2" id="KW-1133">Transmembrane helix</keyword>
<dbReference type="GO" id="GO:0009279">
    <property type="term" value="C:cell outer membrane"/>
    <property type="evidence" value="ECO:0007669"/>
    <property type="project" value="UniProtKB-SubCell"/>
</dbReference>
<keyword evidence="1" id="KW-0813">Transport</keyword>
<accession>H8XU64</accession>
<comment type="subcellular location">
    <subcellularLocation>
        <location evidence="1">Cell outer membrane</location>
        <topology evidence="1">Multi-pass membrane protein</topology>
    </subcellularLocation>
</comment>
<dbReference type="OrthoDB" id="1352714at2"/>
<dbReference type="STRING" id="1094466.KQS_04335"/>
<keyword evidence="4" id="KW-1185">Reference proteome</keyword>
<name>H8XU64_FLAIG</name>
<feature type="transmembrane region" description="Helical" evidence="2">
    <location>
        <begin position="51"/>
        <end position="69"/>
    </location>
</feature>
<evidence type="ECO:0000313" key="3">
    <source>
        <dbReference type="EMBL" id="CCG52847.1"/>
    </source>
</evidence>
<proteinExistence type="inferred from homology"/>
<dbReference type="AlphaFoldDB" id="H8XU64"/>
<gene>
    <name evidence="3" type="ordered locus">KQS_04335</name>
</gene>
<dbReference type="RefSeq" id="WP_014387989.1">
    <property type="nucleotide sequence ID" value="NC_017025.1"/>
</dbReference>
<comment type="similarity">
    <text evidence="1">Belongs to the TonB-dependent receptor family.</text>
</comment>
<organism evidence="3 4">
    <name type="scientific">Flavobacterium indicum (strain DSM 17447 / CIP 109464 / GPTSA100-9)</name>
    <dbReference type="NCBI Taxonomy" id="1094466"/>
    <lineage>
        <taxon>Bacteria</taxon>
        <taxon>Pseudomonadati</taxon>
        <taxon>Bacteroidota</taxon>
        <taxon>Flavobacteriia</taxon>
        <taxon>Flavobacteriales</taxon>
        <taxon>Flavobacteriaceae</taxon>
        <taxon>Flavobacterium</taxon>
    </lineage>
</organism>
<reference evidence="4" key="2">
    <citation type="submission" date="2012-03" db="EMBL/GenBank/DDBJ databases">
        <title>Complete genome sequence of Flavobacterium indicum GPTSA100-9T, isolated from warm spring water.</title>
        <authorList>
            <person name="Barbier P."/>
            <person name="Houel A."/>
            <person name="Loux V."/>
            <person name="Poulain J."/>
            <person name="Bernardet J.-F."/>
            <person name="Touchon M."/>
            <person name="Duchaud E."/>
        </authorList>
    </citation>
    <scope>NUCLEOTIDE SEQUENCE [LARGE SCALE GENOMIC DNA]</scope>
    <source>
        <strain evidence="4">DSM 17447 / CIP 109464 / GPTSA100-9</strain>
    </source>
</reference>